<evidence type="ECO:0000259" key="1">
    <source>
        <dbReference type="Pfam" id="PF07484"/>
    </source>
</evidence>
<gene>
    <name evidence="2" type="ORF">NOG12_09750</name>
</gene>
<sequence>MDAFIGEIRAFPYGFAPDGWLACNGQVVPIQQYQALFSIVSYQFGPRSSVSFYLPNLNEKIVIGAGRLAETGSLYQFGQTGGQDEVTLTEAQIPAHSHRWVGARRPGESNSPTTGVLGNILGLVEYKEFPQPTIPTATFGPQSMGVTGANEAHENRQPFLQMAYYINYDGVYPIPSD</sequence>
<dbReference type="RefSeq" id="WP_153827343.1">
    <property type="nucleotide sequence ID" value="NZ_JANFPJ010000018.1"/>
</dbReference>
<dbReference type="Gene3D" id="3.90.1340.10">
    <property type="entry name" value="Phage tail collar domain"/>
    <property type="match status" value="1"/>
</dbReference>
<reference evidence="2 3" key="1">
    <citation type="submission" date="2022-07" db="EMBL/GenBank/DDBJ databases">
        <title>Pseudidiomarina sp. nov, a marine bacterium isolated from Pacific Ocean.</title>
        <authorList>
            <person name="Wang Y."/>
        </authorList>
    </citation>
    <scope>NUCLEOTIDE SEQUENCE [LARGE SCALE GENOMIC DNA]</scope>
    <source>
        <strain evidence="2 3">GXY010</strain>
    </source>
</reference>
<dbReference type="Proteomes" id="UP001305027">
    <property type="component" value="Unassembled WGS sequence"/>
</dbReference>
<dbReference type="Pfam" id="PF07484">
    <property type="entry name" value="Collar"/>
    <property type="match status" value="1"/>
</dbReference>
<name>A0ABU3KXY1_9GAMM</name>
<comment type="caution">
    <text evidence="2">The sequence shown here is derived from an EMBL/GenBank/DDBJ whole genome shotgun (WGS) entry which is preliminary data.</text>
</comment>
<dbReference type="InterPro" id="IPR037053">
    <property type="entry name" value="Phage_tail_collar_dom_sf"/>
</dbReference>
<keyword evidence="3" id="KW-1185">Reference proteome</keyword>
<feature type="domain" description="Phage tail collar" evidence="1">
    <location>
        <begin position="6"/>
        <end position="60"/>
    </location>
</feature>
<dbReference type="InterPro" id="IPR011083">
    <property type="entry name" value="Phage_tail_collar_dom"/>
</dbReference>
<accession>A0ABU3KXY1</accession>
<dbReference type="EMBL" id="JANFPJ010000018">
    <property type="protein sequence ID" value="MDT7526360.1"/>
    <property type="molecule type" value="Genomic_DNA"/>
</dbReference>
<proteinExistence type="predicted"/>
<evidence type="ECO:0000313" key="2">
    <source>
        <dbReference type="EMBL" id="MDT7526360.1"/>
    </source>
</evidence>
<evidence type="ECO:0000313" key="3">
    <source>
        <dbReference type="Proteomes" id="UP001305027"/>
    </source>
</evidence>
<protein>
    <submittedName>
        <fullName evidence="2">Tail fiber protein</fullName>
    </submittedName>
</protein>
<dbReference type="SUPFAM" id="SSF88874">
    <property type="entry name" value="Receptor-binding domain of short tail fibre protein gp12"/>
    <property type="match status" value="1"/>
</dbReference>
<organism evidence="2 3">
    <name type="scientific">Pseudidiomarina fusca</name>
    <dbReference type="NCBI Taxonomy" id="2965078"/>
    <lineage>
        <taxon>Bacteria</taxon>
        <taxon>Pseudomonadati</taxon>
        <taxon>Pseudomonadota</taxon>
        <taxon>Gammaproteobacteria</taxon>
        <taxon>Alteromonadales</taxon>
        <taxon>Idiomarinaceae</taxon>
        <taxon>Pseudidiomarina</taxon>
    </lineage>
</organism>